<dbReference type="InterPro" id="IPR056501">
    <property type="entry name" value="NAD-bd_HRPKS_sdrA"/>
</dbReference>
<dbReference type="InterPro" id="IPR050091">
    <property type="entry name" value="PKS_NRPS_Biosynth_Enz"/>
</dbReference>
<dbReference type="SUPFAM" id="SSF55048">
    <property type="entry name" value="Probable ACP-binding domain of malonyl-CoA ACP transacylase"/>
    <property type="match status" value="1"/>
</dbReference>
<keyword evidence="4" id="KW-0808">Transferase</keyword>
<dbReference type="PROSITE" id="PS52004">
    <property type="entry name" value="KS3_2"/>
    <property type="match status" value="1"/>
</dbReference>
<feature type="domain" description="PKS/mFAS DH" evidence="12">
    <location>
        <begin position="936"/>
        <end position="1255"/>
    </location>
</feature>
<dbReference type="GO" id="GO:0004312">
    <property type="term" value="F:fatty acid synthase activity"/>
    <property type="evidence" value="ECO:0007669"/>
    <property type="project" value="TreeGrafter"/>
</dbReference>
<dbReference type="InterPro" id="IPR057326">
    <property type="entry name" value="KR_dom"/>
</dbReference>
<evidence type="ECO:0000256" key="9">
    <source>
        <dbReference type="PROSITE-ProRule" id="PRU01363"/>
    </source>
</evidence>
<dbReference type="InterPro" id="IPR001227">
    <property type="entry name" value="Ac_transferase_dom_sf"/>
</dbReference>
<feature type="active site" description="Proton donor; for dehydratase activity" evidence="9">
    <location>
        <position position="1166"/>
    </location>
</feature>
<dbReference type="CDD" id="cd05274">
    <property type="entry name" value="KR_FAS_SDR_x"/>
    <property type="match status" value="1"/>
</dbReference>
<dbReference type="SUPFAM" id="SSF53335">
    <property type="entry name" value="S-adenosyl-L-methionine-dependent methyltransferases"/>
    <property type="match status" value="1"/>
</dbReference>
<dbReference type="InterPro" id="IPR029063">
    <property type="entry name" value="SAM-dependent_MTases_sf"/>
</dbReference>
<dbReference type="SUPFAM" id="SSF52777">
    <property type="entry name" value="CoA-dependent acyltransferases"/>
    <property type="match status" value="2"/>
</dbReference>
<keyword evidence="14" id="KW-1185">Reference proteome</keyword>
<dbReference type="Pfam" id="PF08659">
    <property type="entry name" value="KR"/>
    <property type="match status" value="1"/>
</dbReference>
<dbReference type="GO" id="GO:0006633">
    <property type="term" value="P:fatty acid biosynthetic process"/>
    <property type="evidence" value="ECO:0007669"/>
    <property type="project" value="TreeGrafter"/>
</dbReference>
<evidence type="ECO:0000313" key="14">
    <source>
        <dbReference type="Proteomes" id="UP000319160"/>
    </source>
</evidence>
<dbReference type="InterPro" id="IPR014031">
    <property type="entry name" value="Ketoacyl_synth_C"/>
</dbReference>
<keyword evidence="6" id="KW-0511">Multifunctional enzyme</keyword>
<comment type="similarity">
    <text evidence="1">Belongs to the carnitine/choline acetyltransferase family.</text>
</comment>
<dbReference type="Gene3D" id="3.40.47.10">
    <property type="match status" value="1"/>
</dbReference>
<dbReference type="InterPro" id="IPR020807">
    <property type="entry name" value="PKS_DH"/>
</dbReference>
<keyword evidence="2" id="KW-0596">Phosphopantetheine</keyword>
<dbReference type="GO" id="GO:0031177">
    <property type="term" value="F:phosphopantetheine binding"/>
    <property type="evidence" value="ECO:0007669"/>
    <property type="project" value="InterPro"/>
</dbReference>
<dbReference type="Pfam" id="PF00698">
    <property type="entry name" value="Acyl_transf_1"/>
    <property type="match status" value="1"/>
</dbReference>
<organism evidence="13 14">
    <name type="scientific">Xylaria flabelliformis</name>
    <dbReference type="NCBI Taxonomy" id="2512241"/>
    <lineage>
        <taxon>Eukaryota</taxon>
        <taxon>Fungi</taxon>
        <taxon>Dikarya</taxon>
        <taxon>Ascomycota</taxon>
        <taxon>Pezizomycotina</taxon>
        <taxon>Sordariomycetes</taxon>
        <taxon>Xylariomycetidae</taxon>
        <taxon>Xylariales</taxon>
        <taxon>Xylariaceae</taxon>
        <taxon>Xylaria</taxon>
    </lineage>
</organism>
<dbReference type="InterPro" id="IPR016039">
    <property type="entry name" value="Thiolase-like"/>
</dbReference>
<feature type="domain" description="Ketosynthase family 3 (KS3)" evidence="11">
    <location>
        <begin position="4"/>
        <end position="417"/>
    </location>
</feature>
<evidence type="ECO:0000256" key="7">
    <source>
        <dbReference type="ARBA" id="ARBA00023315"/>
    </source>
</evidence>
<evidence type="ECO:0000259" key="10">
    <source>
        <dbReference type="PROSITE" id="PS50075"/>
    </source>
</evidence>
<feature type="domain" description="Carrier" evidence="10">
    <location>
        <begin position="2310"/>
        <end position="2384"/>
    </location>
</feature>
<dbReference type="Pfam" id="PF02801">
    <property type="entry name" value="Ketoacyl-synt_C"/>
    <property type="match status" value="1"/>
</dbReference>
<keyword evidence="5" id="KW-0560">Oxidoreductase</keyword>
<dbReference type="InterPro" id="IPR013154">
    <property type="entry name" value="ADH-like_N"/>
</dbReference>
<dbReference type="InterPro" id="IPR020843">
    <property type="entry name" value="ER"/>
</dbReference>
<dbReference type="InterPro" id="IPR016035">
    <property type="entry name" value="Acyl_Trfase/lysoPLipase"/>
</dbReference>
<dbReference type="InterPro" id="IPR039551">
    <property type="entry name" value="Cho/carn_acyl_trans"/>
</dbReference>
<dbReference type="InterPro" id="IPR009081">
    <property type="entry name" value="PP-bd_ACP"/>
</dbReference>
<sequence>MNHPIPIAVIGVAFRLPGGADSLENLEHLLNNGGSGFVPVPEDRWNRDGFYGTQQNAKGGIPSKHGYFLQQDISNFDARFFQVSRQEAATMDPKQRILLQTTYEALENAGIPLEQVRGSKTSVYVSTFTYDFERMGFRDMQALSGFHTTSVGPAILANRLSYFFDLKGPSFTLDTGCSGGLVALHQACQSLRLGESNMAIVGGAQLLLDPDQSTNMSTIGMLNADGHCYAFDSRGKGYGRGEGVATLILKRLDEALADGDPIQTVIVNSGLNQDGRSAGSIMSPSGEAQRDLMRSVYSQVGLQPSETPYVEAHGTGTVAGDTNEISSIYQVFCEGKQRQSDLIVGSVKANIGHLEAVAGLAGLVKTINVLNSKLIPPQLHFNEPKSTLNLSERHIKLDLVELRSTALGTNSHVILESLSSFLENSNWPTTEFSPTRRRVRELSINGNGLDSQLLNHTNGIDETPARISPLRLFVLSANTETSLKHYARKFSAWILKHNPSERKFADISRTLLTRRSLLPWRHTVVVTNSHDLSDKLHSVRATRATPICQLAFIFTGQGAQWAGMGKELIEYPAFKLSISKSEKLLLEMGCDWHLQKEMFADNQSTRLNEAEVAQPATTALQIALVDLLSSLRIRPSCVVGHSSGEIAAAYAAGALTHESAMEAAYRRGVHSGEAKRRNPIQGSMLAVGLGEDHVQPYIQQIQSGRLCVACVNSPQSVTVSGDVHALDELKQILDADSIFARRLRVDTAYHSHHMQVVADDYKTSLGGIKTGRTESAVTFCSTVTGSPKKDGFTGDYWVRNLVSKVQFVDGLRLVGEEMKKSLPNGEHQFTFLEIGPTGALAGPTKQTLSGMEFKHTYLSALNRKTDACNSFLSMLGQLLELGHSLHLGSVADLVPNSKNYSPQALSDLPGYVFDESSHWAESRISAAHRFRKFPYNDLCGVLDPASSLYEPRWRHVLNLDAIPWLKDHVIDGDAVFPASGFVGMAVEAMKQLLELQQAKSDVKNILIRDMVIAQAISLSLEEQDAEVELQLTISPSKAGLRWREFKIFSFDKASQRWYENCNGLIACETRTENDEVEESCEDSLRAEEQLQMLQNVMSMSDKQLDRDTFYSQLAASGNNYGKTFSLLGNLHTARDHGWCSVSMPDYAKLLPAHHMQPHLVHPSLLDSFCHIGAFLAKRPCRDASIVVGEINEMIISSDFTKVAGAELYLATTQQPQGTRAVKSQSVVFQKNAQGHMVPVLTASFTYRALSVFSDIDDEGPFSSKKVYSLVHQPDADFLGTDKFPIDVLQDEPKSLQDNLTEYLNLVAFKRPGMKLLEIGCSTEAVTLPLLSSLMKEEGGVPICYDIASSSRQVDKTLDPWLKRITFRQLDFTKGLTTEELETEYDVVIASTDILSPATINISLTNFHNLLRVGGKLIVFRTTKSGPSSAEHLENILYAHSFTGIDICIDGPRLEGKTSFFLITTKINDVTPKSPISLPLHLIQGSDSLSSQAIASGLMGVVSSNDRYWLWSHNTIEDTTINPNETYLVLDTADNSLLLNQEPQVFASLRELLNANVNIIWVALQDTHSPIVTSIRSMIQGASRVIRRENEGTTSLTTFEVEDHVTITSASDICQHLLKIIVAKTAGQNDFEQEHEYIYRNGHVMIPRLQIDQKFLRGVGNRLRGQDNLVDVRYHDQGRPLQLEVETPGLLNSIRFTDDQFTQDLEPWEVQVSSRAHGINFKDVFIALGQMPPSITMVGEMSGIVTAVGRGMTDRYVVGDHVMGFFAKPFASNARINGNLAHRMPEGMAFNIAATIPCVYATAYHCLFEVARFKKGQSVLITAASGGVGQAAIQLAQSAGASDIFVTLGSKSKKQLVMDTYGIPASHVFSSRKLDFKQGLLRLTKGRGVDVVINSLTGDMLTDAFDCVAKLGIFCEIGKGDIYKGNHLRLNPFDRSVTFAAVDLVAVAEGRPETVYSHLHSIVEMFGKGQLRPLNPISTYPIGKIEEAFRQIAARKHTGKVVLESPEQSTVKATLPERKQLVLPTHASYIIVGGLGDIGRRLAVLLASRGAKNIVLLSRRIPEPELEEDIRLSVASFGCNIHILRCDVAKESDVFLCAEYCQKNQLLVKGIIHSGMVLRDRPFANMTLEEFAAPLGPKVYGTINLDNAFASPDLEFFIMLSSSATIIGNGSQANYAAANAFQDAFANANAENMNKTTYVALNLGAVEGSRAVIETSEAQSNRLKSISITMAELLLGVEYAMSSQASQDKLSHAIMGISRQGLADADDLSSLKNTIFSHLPAAESETGASNTGNTDITHRIGNCSTVEEAQALITEAVIAKCASFLGCTVDEISQNQPLSEIGFDSLVSIELKNWLLRTFDSPVQTAEISGASSIIALATITTDRSRMVHDKPKKGAAEVDTTTLKIKTAGLQNFECCVATPRPKLPLFSLEDYLDCYWQTVSVFAHNDAERETLASAIDEFRTPGSVGARAYTSLIDRANDANIECWLADAQTNSVFLHFRHPIAPWNAFMHTHHDSLVPHSQAERAALVTGAAFQFLLGMERNEIGNDWLGPRQLCSYYWTWMFNAVRRPHVHCDEMKTYPESRHIAVLRKGHVFRIPLHDERGDLSLEQLTEMFQVILDAKVGEDSWAGILTTDFRDIWASNREKLIAISDTNLAYFQAVEEATFVVCLDQGSPETNEERIAQGIAGDGFNRWFDKTMQFVVYANGRSAHISDHTMIDGTTPLRLTEFVHDAIISHRPGSPSTKHSTAPPEHLPLQTFPAVDDHMQQVRKRYRKITLTRGYRYIKTTALSQSLAAGTGFSSKNCLDFSLQLAARMHFGYNPAAWEPISVQHFHRGRPDPRQPVSNSVVTFCEAALDDSVPIAEKRRLLSLAATEWDAATKRTQDGSGFLRRTEALLGILAKIAPPPEKSTEVTHYTEEQLANWKWSDSLAMIVGADTKLPAAFTNDVFNRVYPGNLYQVRNEGEFVDAAGYVMGNDCIWISNRVRENYVALSIVGDANKVGGYEECFRKAVDIIRSIVIAK</sequence>
<keyword evidence="3" id="KW-0597">Phosphoprotein</keyword>
<dbReference type="InterPro" id="IPR000542">
    <property type="entry name" value="Carn_acyl_trans"/>
</dbReference>
<dbReference type="PROSITE" id="PS52019">
    <property type="entry name" value="PKS_MFAS_DH"/>
    <property type="match status" value="1"/>
</dbReference>
<feature type="active site" description="Proton acceptor" evidence="8">
    <location>
        <position position="2715"/>
    </location>
</feature>
<dbReference type="OrthoDB" id="329835at2759"/>
<evidence type="ECO:0000313" key="13">
    <source>
        <dbReference type="EMBL" id="TRX92220.1"/>
    </source>
</evidence>
<dbReference type="InterPro" id="IPR016036">
    <property type="entry name" value="Malonyl_transacylase_ACP-bd"/>
</dbReference>
<dbReference type="InterPro" id="IPR023213">
    <property type="entry name" value="CAT-like_dom_sf"/>
</dbReference>
<dbReference type="InterPro" id="IPR042231">
    <property type="entry name" value="Cho/carn_acyl_trans_2"/>
</dbReference>
<dbReference type="InterPro" id="IPR036736">
    <property type="entry name" value="ACP-like_sf"/>
</dbReference>
<gene>
    <name evidence="13" type="ORF">FHL15_006835</name>
</gene>
<dbReference type="SUPFAM" id="SSF51735">
    <property type="entry name" value="NAD(P)-binding Rossmann-fold domains"/>
    <property type="match status" value="2"/>
</dbReference>
<dbReference type="Gene3D" id="3.40.50.720">
    <property type="entry name" value="NAD(P)-binding Rossmann-like Domain"/>
    <property type="match status" value="1"/>
</dbReference>
<keyword evidence="7" id="KW-0012">Acyltransferase</keyword>
<dbReference type="Gene3D" id="3.30.70.3290">
    <property type="match status" value="1"/>
</dbReference>
<dbReference type="CDD" id="cd00833">
    <property type="entry name" value="PKS"/>
    <property type="match status" value="1"/>
</dbReference>
<dbReference type="PROSITE" id="PS50075">
    <property type="entry name" value="CARRIER"/>
    <property type="match status" value="1"/>
</dbReference>
<evidence type="ECO:0000256" key="2">
    <source>
        <dbReference type="ARBA" id="ARBA00022450"/>
    </source>
</evidence>
<name>A0A553HWA2_9PEZI</name>
<dbReference type="PANTHER" id="PTHR43775">
    <property type="entry name" value="FATTY ACID SYNTHASE"/>
    <property type="match status" value="1"/>
</dbReference>
<dbReference type="Pfam" id="PF21089">
    <property type="entry name" value="PKS_DH_N"/>
    <property type="match status" value="1"/>
</dbReference>
<dbReference type="SMART" id="SM00829">
    <property type="entry name" value="PKS_ER"/>
    <property type="match status" value="1"/>
</dbReference>
<dbReference type="InterPro" id="IPR011032">
    <property type="entry name" value="GroES-like_sf"/>
</dbReference>
<dbReference type="SMART" id="SM00822">
    <property type="entry name" value="PKS_KR"/>
    <property type="match status" value="1"/>
</dbReference>
<dbReference type="Gene3D" id="3.40.366.10">
    <property type="entry name" value="Malonyl-Coenzyme A Acyl Carrier Protein, domain 2"/>
    <property type="match status" value="1"/>
</dbReference>
<dbReference type="InterPro" id="IPR049551">
    <property type="entry name" value="PKS_DH_C"/>
</dbReference>
<evidence type="ECO:0000256" key="4">
    <source>
        <dbReference type="ARBA" id="ARBA00022679"/>
    </source>
</evidence>
<dbReference type="Pfam" id="PF00755">
    <property type="entry name" value="Carn_acyltransf"/>
    <property type="match status" value="1"/>
</dbReference>
<evidence type="ECO:0000256" key="5">
    <source>
        <dbReference type="ARBA" id="ARBA00023002"/>
    </source>
</evidence>
<dbReference type="Pfam" id="PF00109">
    <property type="entry name" value="ketoacyl-synt"/>
    <property type="match status" value="1"/>
</dbReference>
<dbReference type="Proteomes" id="UP000319160">
    <property type="component" value="Unassembled WGS sequence"/>
</dbReference>
<dbReference type="SUPFAM" id="SSF47336">
    <property type="entry name" value="ACP-like"/>
    <property type="match status" value="1"/>
</dbReference>
<evidence type="ECO:0000256" key="8">
    <source>
        <dbReference type="PIRSR" id="PIRSR600542-1"/>
    </source>
</evidence>
<dbReference type="InterPro" id="IPR020841">
    <property type="entry name" value="PKS_Beta-ketoAc_synthase_dom"/>
</dbReference>
<dbReference type="InterPro" id="IPR049900">
    <property type="entry name" value="PKS_mFAS_DH"/>
</dbReference>
<dbReference type="SUPFAM" id="SSF52151">
    <property type="entry name" value="FabD/lysophospholipase-like"/>
    <property type="match status" value="1"/>
</dbReference>
<dbReference type="GO" id="GO:0016491">
    <property type="term" value="F:oxidoreductase activity"/>
    <property type="evidence" value="ECO:0007669"/>
    <property type="project" value="UniProtKB-KW"/>
</dbReference>
<dbReference type="Pfam" id="PF14765">
    <property type="entry name" value="PS-DH"/>
    <property type="match status" value="1"/>
</dbReference>
<dbReference type="SMART" id="SM00827">
    <property type="entry name" value="PKS_AT"/>
    <property type="match status" value="1"/>
</dbReference>
<dbReference type="Gene3D" id="3.10.129.110">
    <property type="entry name" value="Polyketide synthase dehydratase"/>
    <property type="match status" value="1"/>
</dbReference>
<evidence type="ECO:0000256" key="1">
    <source>
        <dbReference type="ARBA" id="ARBA00005232"/>
    </source>
</evidence>
<feature type="region of interest" description="C-terminal hotdog fold" evidence="9">
    <location>
        <begin position="1101"/>
        <end position="1255"/>
    </location>
</feature>
<dbReference type="FunFam" id="3.40.50.720:FF:000209">
    <property type="entry name" value="Polyketide synthase Pks12"/>
    <property type="match status" value="1"/>
</dbReference>
<dbReference type="InterPro" id="IPR049552">
    <property type="entry name" value="PKS_DH_N"/>
</dbReference>
<evidence type="ECO:0000256" key="3">
    <source>
        <dbReference type="ARBA" id="ARBA00022553"/>
    </source>
</evidence>
<dbReference type="STRING" id="2512241.A0A553HWA2"/>
<dbReference type="InterPro" id="IPR042104">
    <property type="entry name" value="PKS_dehydratase_sf"/>
</dbReference>
<dbReference type="InterPro" id="IPR014030">
    <property type="entry name" value="Ketoacyl_synth_N"/>
</dbReference>
<dbReference type="SMART" id="SM00823">
    <property type="entry name" value="PKS_PP"/>
    <property type="match status" value="1"/>
</dbReference>
<dbReference type="SUPFAM" id="SSF50129">
    <property type="entry name" value="GroES-like"/>
    <property type="match status" value="1"/>
</dbReference>
<dbReference type="SMART" id="SM00825">
    <property type="entry name" value="PKS_KS"/>
    <property type="match status" value="1"/>
</dbReference>
<dbReference type="SUPFAM" id="SSF53901">
    <property type="entry name" value="Thiolase-like"/>
    <property type="match status" value="1"/>
</dbReference>
<dbReference type="SMART" id="SM00826">
    <property type="entry name" value="PKS_DH"/>
    <property type="match status" value="1"/>
</dbReference>
<dbReference type="InterPro" id="IPR020806">
    <property type="entry name" value="PKS_PP-bd"/>
</dbReference>
<dbReference type="Pfam" id="PF08240">
    <property type="entry name" value="ADH_N"/>
    <property type="match status" value="1"/>
</dbReference>
<dbReference type="Gene3D" id="3.90.180.10">
    <property type="entry name" value="Medium-chain alcohol dehydrogenases, catalytic domain"/>
    <property type="match status" value="1"/>
</dbReference>
<dbReference type="InterPro" id="IPR014043">
    <property type="entry name" value="Acyl_transferase_dom"/>
</dbReference>
<proteinExistence type="inferred from homology"/>
<dbReference type="Pfam" id="PF13602">
    <property type="entry name" value="ADH_zinc_N_2"/>
    <property type="match status" value="1"/>
</dbReference>
<evidence type="ECO:0000256" key="6">
    <source>
        <dbReference type="ARBA" id="ARBA00023268"/>
    </source>
</evidence>
<dbReference type="Gene3D" id="3.40.50.150">
    <property type="entry name" value="Vaccinia Virus protein VP39"/>
    <property type="match status" value="1"/>
</dbReference>
<dbReference type="CDD" id="cd05195">
    <property type="entry name" value="enoyl_red"/>
    <property type="match status" value="1"/>
</dbReference>
<feature type="region of interest" description="N-terminal hotdog fold" evidence="9">
    <location>
        <begin position="936"/>
        <end position="1072"/>
    </location>
</feature>
<reference evidence="14" key="1">
    <citation type="submission" date="2019-06" db="EMBL/GenBank/DDBJ databases">
        <title>Draft genome sequence of the griseofulvin-producing fungus Xylaria cubensis strain G536.</title>
        <authorList>
            <person name="Mead M.E."/>
            <person name="Raja H.A."/>
            <person name="Steenwyk J.L."/>
            <person name="Knowles S.L."/>
            <person name="Oberlies N.H."/>
            <person name="Rokas A."/>
        </authorList>
    </citation>
    <scope>NUCLEOTIDE SEQUENCE [LARGE SCALE GENOMIC DNA]</scope>
    <source>
        <strain evidence="14">G536</strain>
    </source>
</reference>
<dbReference type="Gene3D" id="3.30.559.10">
    <property type="entry name" value="Chloramphenicol acetyltransferase-like domain"/>
    <property type="match status" value="1"/>
</dbReference>
<dbReference type="GO" id="GO:1901336">
    <property type="term" value="P:lactone biosynthetic process"/>
    <property type="evidence" value="ECO:0007669"/>
    <property type="project" value="UniProtKB-ARBA"/>
</dbReference>
<evidence type="ECO:0000259" key="11">
    <source>
        <dbReference type="PROSITE" id="PS52004"/>
    </source>
</evidence>
<dbReference type="Gene3D" id="3.30.559.70">
    <property type="entry name" value="Choline/Carnitine o-acyltransferase, domain 2"/>
    <property type="match status" value="1"/>
</dbReference>
<dbReference type="GO" id="GO:0044550">
    <property type="term" value="P:secondary metabolite biosynthetic process"/>
    <property type="evidence" value="ECO:0007669"/>
    <property type="project" value="TreeGrafter"/>
</dbReference>
<dbReference type="Pfam" id="PF23114">
    <property type="entry name" value="NAD-bd_HRPKS_sdrA"/>
    <property type="match status" value="1"/>
</dbReference>
<dbReference type="EMBL" id="VFLP01000038">
    <property type="protein sequence ID" value="TRX92220.1"/>
    <property type="molecule type" value="Genomic_DNA"/>
</dbReference>
<comment type="caution">
    <text evidence="13">The sequence shown here is derived from an EMBL/GenBank/DDBJ whole genome shotgun (WGS) entry which is preliminary data.</text>
</comment>
<dbReference type="InterPro" id="IPR013968">
    <property type="entry name" value="PKS_KR"/>
</dbReference>
<evidence type="ECO:0000259" key="12">
    <source>
        <dbReference type="PROSITE" id="PS52019"/>
    </source>
</evidence>
<dbReference type="Pfam" id="PF23297">
    <property type="entry name" value="ACP_SdgA_C"/>
    <property type="match status" value="1"/>
</dbReference>
<dbReference type="PANTHER" id="PTHR43775:SF22">
    <property type="entry name" value="SYNTHASE, PUTATIVE (JCVI)-RELATED"/>
    <property type="match status" value="1"/>
</dbReference>
<dbReference type="Gene3D" id="1.10.1200.10">
    <property type="entry name" value="ACP-like"/>
    <property type="match status" value="1"/>
</dbReference>
<dbReference type="PROSITE" id="PS00440">
    <property type="entry name" value="ACYLTRANSF_C_2"/>
    <property type="match status" value="1"/>
</dbReference>
<dbReference type="InterPro" id="IPR036291">
    <property type="entry name" value="NAD(P)-bd_dom_sf"/>
</dbReference>
<protein>
    <submittedName>
        <fullName evidence="13">Uncharacterized protein</fullName>
    </submittedName>
</protein>
<accession>A0A553HWA2</accession>
<dbReference type="Pfam" id="PF22621">
    <property type="entry name" value="CurL-like_PKS_C"/>
    <property type="match status" value="1"/>
</dbReference>
<feature type="active site" description="Proton acceptor; for dehydratase activity" evidence="9">
    <location>
        <position position="968"/>
    </location>
</feature>